<evidence type="ECO:0000256" key="3">
    <source>
        <dbReference type="ARBA" id="ARBA00022452"/>
    </source>
</evidence>
<comment type="caution">
    <text evidence="9">The sequence shown here is derived from an EMBL/GenBank/DDBJ whole genome shotgun (WGS) entry which is preliminary data.</text>
</comment>
<evidence type="ECO:0000256" key="5">
    <source>
        <dbReference type="ARBA" id="ARBA00022729"/>
    </source>
</evidence>
<dbReference type="AlphaFoldDB" id="A0A5C6DTD9"/>
<evidence type="ECO:0000256" key="1">
    <source>
        <dbReference type="ARBA" id="ARBA00004571"/>
    </source>
</evidence>
<name>A0A5C6DTD9_9BACT</name>
<organism evidence="9 10">
    <name type="scientific">Novipirellula artificiosorum</name>
    <dbReference type="NCBI Taxonomy" id="2528016"/>
    <lineage>
        <taxon>Bacteria</taxon>
        <taxon>Pseudomonadati</taxon>
        <taxon>Planctomycetota</taxon>
        <taxon>Planctomycetia</taxon>
        <taxon>Pirellulales</taxon>
        <taxon>Pirellulaceae</taxon>
        <taxon>Novipirellula</taxon>
    </lineage>
</organism>
<comment type="subcellular location">
    <subcellularLocation>
        <location evidence="1">Cell outer membrane</location>
        <topology evidence="1">Multi-pass membrane protein</topology>
    </subcellularLocation>
</comment>
<reference evidence="9 10" key="1">
    <citation type="submission" date="2019-02" db="EMBL/GenBank/DDBJ databases">
        <title>Deep-cultivation of Planctomycetes and their phenomic and genomic characterization uncovers novel biology.</title>
        <authorList>
            <person name="Wiegand S."/>
            <person name="Jogler M."/>
            <person name="Boedeker C."/>
            <person name="Pinto D."/>
            <person name="Vollmers J."/>
            <person name="Rivas-Marin E."/>
            <person name="Kohn T."/>
            <person name="Peeters S.H."/>
            <person name="Heuer A."/>
            <person name="Rast P."/>
            <person name="Oberbeckmann S."/>
            <person name="Bunk B."/>
            <person name="Jeske O."/>
            <person name="Meyerdierks A."/>
            <person name="Storesund J.E."/>
            <person name="Kallscheuer N."/>
            <person name="Luecker S."/>
            <person name="Lage O.M."/>
            <person name="Pohl T."/>
            <person name="Merkel B.J."/>
            <person name="Hornburger P."/>
            <person name="Mueller R.-W."/>
            <person name="Bruemmer F."/>
            <person name="Labrenz M."/>
            <person name="Spormann A.M."/>
            <person name="Op Den Camp H."/>
            <person name="Overmann J."/>
            <person name="Amann R."/>
            <person name="Jetten M.S.M."/>
            <person name="Mascher T."/>
            <person name="Medema M.H."/>
            <person name="Devos D.P."/>
            <person name="Kaster A.-K."/>
            <person name="Ovreas L."/>
            <person name="Rohde M."/>
            <person name="Galperin M.Y."/>
            <person name="Jogler C."/>
        </authorList>
    </citation>
    <scope>NUCLEOTIDE SEQUENCE [LARGE SCALE GENOMIC DNA]</scope>
    <source>
        <strain evidence="9 10">Poly41</strain>
    </source>
</reference>
<keyword evidence="10" id="KW-1185">Reference proteome</keyword>
<evidence type="ECO:0000313" key="9">
    <source>
        <dbReference type="EMBL" id="TWU40573.1"/>
    </source>
</evidence>
<dbReference type="InterPro" id="IPR005017">
    <property type="entry name" value="OMPP1/FadL/TodX"/>
</dbReference>
<dbReference type="EMBL" id="SJPV01000002">
    <property type="protein sequence ID" value="TWU40573.1"/>
    <property type="molecule type" value="Genomic_DNA"/>
</dbReference>
<sequence precursor="true">MQKPNRLMFAVAFFGAIFSAQALLAQGTIFSSSGPVNRSMGGAAVAAPIDSIGAIYWNPATISGLERSETALGMGVLFPNQTVASSVGGFAGSTDADAGAFPLPNIGWVHKTENPKVTLGLGINAVAGFGTNLPVDPTNPALAPTGLGRVDSNASFLQIAPVLSVALRDNLSVAAGPTLTAGRISLDPFVFGSANADGSYSSASGTRYHWGGGFQLGAYYIHSPAWRFGASLKSPTWMETFQFHSEDQLGNPRELSVDVDLPMILSLGTAYDGLENWLFALDVRYFDYKNTDGFGDRAVFDATGKLGGLDFSSVMSTSLGIQRAVSEQLTIRGGYSYNQNPVRNSEAFYNVASPLTFQHILSTGASLRFTDNLAANVAYSYFFENTRSGQIVFPGIGAIPGSTFDNTLDAHIVSFGLTIQQ</sequence>
<feature type="signal peptide" evidence="8">
    <location>
        <begin position="1"/>
        <end position="22"/>
    </location>
</feature>
<keyword evidence="6" id="KW-0472">Membrane</keyword>
<comment type="similarity">
    <text evidence="2">Belongs to the OmpP1/FadL family.</text>
</comment>
<evidence type="ECO:0000256" key="4">
    <source>
        <dbReference type="ARBA" id="ARBA00022692"/>
    </source>
</evidence>
<dbReference type="Gene3D" id="2.40.160.60">
    <property type="entry name" value="Outer membrane protein transport protein (OMPP1/FadL/TodX)"/>
    <property type="match status" value="1"/>
</dbReference>
<keyword evidence="7" id="KW-0998">Cell outer membrane</keyword>
<evidence type="ECO:0000256" key="8">
    <source>
        <dbReference type="SAM" id="SignalP"/>
    </source>
</evidence>
<dbReference type="Proteomes" id="UP000319143">
    <property type="component" value="Unassembled WGS sequence"/>
</dbReference>
<gene>
    <name evidence="9" type="ORF">Poly41_14060</name>
</gene>
<dbReference type="SUPFAM" id="SSF56935">
    <property type="entry name" value="Porins"/>
    <property type="match status" value="1"/>
</dbReference>
<protein>
    <submittedName>
        <fullName evidence="9">Outer membrane protein transport protein (OMPP1/FadL/TodX)</fullName>
    </submittedName>
</protein>
<evidence type="ECO:0000313" key="10">
    <source>
        <dbReference type="Proteomes" id="UP000319143"/>
    </source>
</evidence>
<evidence type="ECO:0000256" key="2">
    <source>
        <dbReference type="ARBA" id="ARBA00008163"/>
    </source>
</evidence>
<keyword evidence="3" id="KW-1134">Transmembrane beta strand</keyword>
<dbReference type="Pfam" id="PF03349">
    <property type="entry name" value="Toluene_X"/>
    <property type="match status" value="1"/>
</dbReference>
<proteinExistence type="inferred from homology"/>
<dbReference type="GO" id="GO:0009279">
    <property type="term" value="C:cell outer membrane"/>
    <property type="evidence" value="ECO:0007669"/>
    <property type="project" value="UniProtKB-SubCell"/>
</dbReference>
<dbReference type="GO" id="GO:0015483">
    <property type="term" value="F:long-chain fatty acid transporting porin activity"/>
    <property type="evidence" value="ECO:0007669"/>
    <property type="project" value="TreeGrafter"/>
</dbReference>
<feature type="chain" id="PRO_5022923073" evidence="8">
    <location>
        <begin position="23"/>
        <end position="421"/>
    </location>
</feature>
<keyword evidence="5 8" id="KW-0732">Signal</keyword>
<accession>A0A5C6DTD9</accession>
<dbReference type="PANTHER" id="PTHR35093">
    <property type="entry name" value="OUTER MEMBRANE PROTEIN NMB0088-RELATED"/>
    <property type="match status" value="1"/>
</dbReference>
<dbReference type="PANTHER" id="PTHR35093:SF8">
    <property type="entry name" value="OUTER MEMBRANE PROTEIN NMB0088-RELATED"/>
    <property type="match status" value="1"/>
</dbReference>
<keyword evidence="4" id="KW-0812">Transmembrane</keyword>
<evidence type="ECO:0000256" key="6">
    <source>
        <dbReference type="ARBA" id="ARBA00023136"/>
    </source>
</evidence>
<evidence type="ECO:0000256" key="7">
    <source>
        <dbReference type="ARBA" id="ARBA00023237"/>
    </source>
</evidence>